<protein>
    <submittedName>
        <fullName evidence="3">Uncharacterized protein</fullName>
    </submittedName>
</protein>
<sequence length="389" mass="41080">MARVLKAFVLWNAVSLLWCCGGNLVGLRYPPKWWTHVNADELTRAQKLYYTNILYDFYRTYETSGDSSVAAPLSVHVEGSRMSEGRTTGEVTAQSLFKSAETTIKTRSQALGPKLRRQPVDPAEDCTNTILLAGTMTAKSGGRTRRHSVATAEDGTTTIAGKKSGKTGGRLRRQSRGPAEDCTTTILPAMSKSSKMSGRSRKQSVAGVGRANVTAKAVKPPAATSKVQPVTTTAASRIRKPATQGSRRQSIFGASGIQTDGKKSRRQSIGAAAGASATADTTRKSGSRRQSVDAGTLGRSSVGSTPPLQTSRRQSAAGATAPAVAQLVAARKARRRSLRSEDAAGIAAFAASKKPTGQSRRQSITAVETKDALQPSDTSPLCPGSEDRL</sequence>
<evidence type="ECO:0000313" key="4">
    <source>
        <dbReference type="Proteomes" id="UP000821837"/>
    </source>
</evidence>
<reference evidence="3" key="2">
    <citation type="submission" date="2021-09" db="EMBL/GenBank/DDBJ databases">
        <authorList>
            <person name="Jia N."/>
            <person name="Wang J."/>
            <person name="Shi W."/>
            <person name="Du L."/>
            <person name="Sun Y."/>
            <person name="Zhan W."/>
            <person name="Jiang J."/>
            <person name="Wang Q."/>
            <person name="Zhang B."/>
            <person name="Ji P."/>
            <person name="Sakyi L.B."/>
            <person name="Cui X."/>
            <person name="Yuan T."/>
            <person name="Jiang B."/>
            <person name="Yang W."/>
            <person name="Lam T.T.-Y."/>
            <person name="Chang Q."/>
            <person name="Ding S."/>
            <person name="Wang X."/>
            <person name="Zhu J."/>
            <person name="Ruan X."/>
            <person name="Zhao L."/>
            <person name="Wei J."/>
            <person name="Que T."/>
            <person name="Du C."/>
            <person name="Cheng J."/>
            <person name="Dai P."/>
            <person name="Han X."/>
            <person name="Huang E."/>
            <person name="Gao Y."/>
            <person name="Liu J."/>
            <person name="Shao H."/>
            <person name="Ye R."/>
            <person name="Li L."/>
            <person name="Wei W."/>
            <person name="Wang X."/>
            <person name="Wang C."/>
            <person name="Huo Q."/>
            <person name="Li W."/>
            <person name="Guo W."/>
            <person name="Chen H."/>
            <person name="Chen S."/>
            <person name="Zhou L."/>
            <person name="Zhou L."/>
            <person name="Ni X."/>
            <person name="Tian J."/>
            <person name="Zhou Y."/>
            <person name="Sheng Y."/>
            <person name="Liu T."/>
            <person name="Pan Y."/>
            <person name="Xia L."/>
            <person name="Li J."/>
            <person name="Zhao F."/>
            <person name="Cao W."/>
        </authorList>
    </citation>
    <scope>NUCLEOTIDE SEQUENCE</scope>
    <source>
        <strain evidence="3">Rsan-2018</strain>
        <tissue evidence="3">Larvae</tissue>
    </source>
</reference>
<evidence type="ECO:0000256" key="1">
    <source>
        <dbReference type="SAM" id="MobiDB-lite"/>
    </source>
</evidence>
<feature type="signal peptide" evidence="2">
    <location>
        <begin position="1"/>
        <end position="22"/>
    </location>
</feature>
<evidence type="ECO:0000256" key="2">
    <source>
        <dbReference type="SAM" id="SignalP"/>
    </source>
</evidence>
<accession>A0A9D4T166</accession>
<feature type="compositionally biased region" description="Low complexity" evidence="1">
    <location>
        <begin position="270"/>
        <end position="280"/>
    </location>
</feature>
<keyword evidence="2" id="KW-0732">Signal</keyword>
<dbReference type="VEuPathDB" id="VectorBase:RSAN_054782"/>
<feature type="compositionally biased region" description="Polar residues" evidence="1">
    <location>
        <begin position="298"/>
        <end position="314"/>
    </location>
</feature>
<name>A0A9D4T166_RHISA</name>
<evidence type="ECO:0000313" key="3">
    <source>
        <dbReference type="EMBL" id="KAH7967680.1"/>
    </source>
</evidence>
<feature type="region of interest" description="Disordered" evidence="1">
    <location>
        <begin position="158"/>
        <end position="321"/>
    </location>
</feature>
<organism evidence="3 4">
    <name type="scientific">Rhipicephalus sanguineus</name>
    <name type="common">Brown dog tick</name>
    <name type="synonym">Ixodes sanguineus</name>
    <dbReference type="NCBI Taxonomy" id="34632"/>
    <lineage>
        <taxon>Eukaryota</taxon>
        <taxon>Metazoa</taxon>
        <taxon>Ecdysozoa</taxon>
        <taxon>Arthropoda</taxon>
        <taxon>Chelicerata</taxon>
        <taxon>Arachnida</taxon>
        <taxon>Acari</taxon>
        <taxon>Parasitiformes</taxon>
        <taxon>Ixodida</taxon>
        <taxon>Ixodoidea</taxon>
        <taxon>Ixodidae</taxon>
        <taxon>Rhipicephalinae</taxon>
        <taxon>Rhipicephalus</taxon>
        <taxon>Rhipicephalus</taxon>
    </lineage>
</organism>
<dbReference type="AlphaFoldDB" id="A0A9D4T166"/>
<keyword evidence="4" id="KW-1185">Reference proteome</keyword>
<reference evidence="3" key="1">
    <citation type="journal article" date="2020" name="Cell">
        <title>Large-Scale Comparative Analyses of Tick Genomes Elucidate Their Genetic Diversity and Vector Capacities.</title>
        <authorList>
            <consortium name="Tick Genome and Microbiome Consortium (TIGMIC)"/>
            <person name="Jia N."/>
            <person name="Wang J."/>
            <person name="Shi W."/>
            <person name="Du L."/>
            <person name="Sun Y."/>
            <person name="Zhan W."/>
            <person name="Jiang J.F."/>
            <person name="Wang Q."/>
            <person name="Zhang B."/>
            <person name="Ji P."/>
            <person name="Bell-Sakyi L."/>
            <person name="Cui X.M."/>
            <person name="Yuan T.T."/>
            <person name="Jiang B.G."/>
            <person name="Yang W.F."/>
            <person name="Lam T.T."/>
            <person name="Chang Q.C."/>
            <person name="Ding S.J."/>
            <person name="Wang X.J."/>
            <person name="Zhu J.G."/>
            <person name="Ruan X.D."/>
            <person name="Zhao L."/>
            <person name="Wei J.T."/>
            <person name="Ye R.Z."/>
            <person name="Que T.C."/>
            <person name="Du C.H."/>
            <person name="Zhou Y.H."/>
            <person name="Cheng J.X."/>
            <person name="Dai P.F."/>
            <person name="Guo W.B."/>
            <person name="Han X.H."/>
            <person name="Huang E.J."/>
            <person name="Li L.F."/>
            <person name="Wei W."/>
            <person name="Gao Y.C."/>
            <person name="Liu J.Z."/>
            <person name="Shao H.Z."/>
            <person name="Wang X."/>
            <person name="Wang C.C."/>
            <person name="Yang T.C."/>
            <person name="Huo Q.B."/>
            <person name="Li W."/>
            <person name="Chen H.Y."/>
            <person name="Chen S.E."/>
            <person name="Zhou L.G."/>
            <person name="Ni X.B."/>
            <person name="Tian J.H."/>
            <person name="Sheng Y."/>
            <person name="Liu T."/>
            <person name="Pan Y.S."/>
            <person name="Xia L.Y."/>
            <person name="Li J."/>
            <person name="Zhao F."/>
            <person name="Cao W.C."/>
        </authorList>
    </citation>
    <scope>NUCLEOTIDE SEQUENCE</scope>
    <source>
        <strain evidence="3">Rsan-2018</strain>
    </source>
</reference>
<feature type="compositionally biased region" description="Basic residues" evidence="1">
    <location>
        <begin position="163"/>
        <end position="175"/>
    </location>
</feature>
<dbReference type="EMBL" id="JABSTV010001248">
    <property type="protein sequence ID" value="KAH7967680.1"/>
    <property type="molecule type" value="Genomic_DNA"/>
</dbReference>
<feature type="chain" id="PRO_5038455148" evidence="2">
    <location>
        <begin position="23"/>
        <end position="389"/>
    </location>
</feature>
<comment type="caution">
    <text evidence="3">The sequence shown here is derived from an EMBL/GenBank/DDBJ whole genome shotgun (WGS) entry which is preliminary data.</text>
</comment>
<feature type="compositionally biased region" description="Polar residues" evidence="1">
    <location>
        <begin position="355"/>
        <end position="366"/>
    </location>
</feature>
<gene>
    <name evidence="3" type="ORF">HPB52_001640</name>
</gene>
<dbReference type="Proteomes" id="UP000821837">
    <property type="component" value="Unassembled WGS sequence"/>
</dbReference>
<proteinExistence type="predicted"/>
<feature type="compositionally biased region" description="Polar residues" evidence="1">
    <location>
        <begin position="225"/>
        <end position="235"/>
    </location>
</feature>
<feature type="region of interest" description="Disordered" evidence="1">
    <location>
        <begin position="334"/>
        <end position="389"/>
    </location>
</feature>